<dbReference type="AlphaFoldDB" id="A0A7I7P1U1"/>
<keyword evidence="2" id="KW-1185">Reference proteome</keyword>
<accession>A0A7I7P1U1</accession>
<dbReference type="KEGG" id="mseo:MSEO_29530"/>
<dbReference type="EMBL" id="AP022582">
    <property type="protein sequence ID" value="BBY02454.1"/>
    <property type="molecule type" value="Genomic_DNA"/>
</dbReference>
<dbReference type="Proteomes" id="UP000466632">
    <property type="component" value="Chromosome"/>
</dbReference>
<evidence type="ECO:0008006" key="3">
    <source>
        <dbReference type="Google" id="ProtNLM"/>
    </source>
</evidence>
<reference evidence="1 2" key="1">
    <citation type="journal article" date="2019" name="Emerg. Microbes Infect.">
        <title>Comprehensive subspecies identification of 175 nontuberculous mycobacteria species based on 7547 genomic profiles.</title>
        <authorList>
            <person name="Matsumoto Y."/>
            <person name="Kinjo T."/>
            <person name="Motooka D."/>
            <person name="Nabeya D."/>
            <person name="Jung N."/>
            <person name="Uechi K."/>
            <person name="Horii T."/>
            <person name="Iida T."/>
            <person name="Fujita J."/>
            <person name="Nakamura S."/>
        </authorList>
    </citation>
    <scope>NUCLEOTIDE SEQUENCE [LARGE SCALE GENOMIC DNA]</scope>
    <source>
        <strain evidence="1 2">JCM 16018</strain>
    </source>
</reference>
<dbReference type="RefSeq" id="WP_067919787.1">
    <property type="nucleotide sequence ID" value="NZ_AP022582.1"/>
</dbReference>
<proteinExistence type="predicted"/>
<organism evidence="1 2">
    <name type="scientific">Mycobacterium seoulense</name>
    <dbReference type="NCBI Taxonomy" id="386911"/>
    <lineage>
        <taxon>Bacteria</taxon>
        <taxon>Bacillati</taxon>
        <taxon>Actinomycetota</taxon>
        <taxon>Actinomycetes</taxon>
        <taxon>Mycobacteriales</taxon>
        <taxon>Mycobacteriaceae</taxon>
        <taxon>Mycobacterium</taxon>
    </lineage>
</organism>
<gene>
    <name evidence="1" type="ORF">MSEO_29530</name>
</gene>
<dbReference type="SUPFAM" id="SSF50475">
    <property type="entry name" value="FMN-binding split barrel"/>
    <property type="match status" value="1"/>
</dbReference>
<sequence>MPKRDIRMDAEEIDEFLSRCEVMAVGTVDAEGWPTATLTHSEFRTTALLLRLDPTDPVAVNAIARQQLCCVADEHSSYYEIRGVIVHGQPNFVDEGVRVDIERSTGFDFGKLQRGES</sequence>
<dbReference type="InterPro" id="IPR012349">
    <property type="entry name" value="Split_barrel_FMN-bd"/>
</dbReference>
<evidence type="ECO:0000313" key="2">
    <source>
        <dbReference type="Proteomes" id="UP000466632"/>
    </source>
</evidence>
<evidence type="ECO:0000313" key="1">
    <source>
        <dbReference type="EMBL" id="BBY02454.1"/>
    </source>
</evidence>
<dbReference type="Gene3D" id="2.30.110.10">
    <property type="entry name" value="Electron Transport, Fmn-binding Protein, Chain A"/>
    <property type="match status" value="1"/>
</dbReference>
<name>A0A7I7P1U1_9MYCO</name>
<protein>
    <recommendedName>
        <fullName evidence="3">Pyridoxamine 5'-phosphate oxidase putative domain-containing protein</fullName>
    </recommendedName>
</protein>